<protein>
    <recommendedName>
        <fullName evidence="2">Glycosyl transferase family 51 domain-containing protein</fullName>
    </recommendedName>
</protein>
<comment type="caution">
    <text evidence="3">The sequence shown here is derived from an EMBL/GenBank/DDBJ whole genome shotgun (WGS) entry which is preliminary data.</text>
</comment>
<evidence type="ECO:0000313" key="3">
    <source>
        <dbReference type="EMBL" id="KAK8966234.1"/>
    </source>
</evidence>
<dbReference type="InterPro" id="IPR001264">
    <property type="entry name" value="Glyco_trans_51"/>
</dbReference>
<keyword evidence="1" id="KW-0808">Transferase</keyword>
<dbReference type="Pfam" id="PF00912">
    <property type="entry name" value="Transgly"/>
    <property type="match status" value="1"/>
</dbReference>
<dbReference type="PANTHER" id="PTHR32282:SF33">
    <property type="entry name" value="PEPTIDOGLYCAN GLYCOSYLTRANSFERASE"/>
    <property type="match status" value="1"/>
</dbReference>
<dbReference type="Gene3D" id="1.10.3810.10">
    <property type="entry name" value="Biosynthetic peptidoglycan transglycosylase-like"/>
    <property type="match status" value="1"/>
</dbReference>
<gene>
    <name evidence="3" type="ORF">KSP40_PGU014243</name>
</gene>
<sequence>MSLLSPAPALPFAVCRRSSLPLITTNSARFAEPMSANGRRGTRSFRLLPKSTFRSIEHPKPLARSFGLCDPISFVLDGTVSLLSIFRFLPPDFSDRWQLLTDLPEKEAEAWLARLPFHLIHAVTASEDQRFFSHHGIDLHGIARAVVNYPKGGGGSTITQQLVKRIFLSSERKLSRKFIEGLLSLLVEKRISKWIILYSYLKKMYWGRGVYGIESASQFYFGKSPSSLSIGESAILAGILPGPEFLNPLTNPKRAKSSQTKVLRRMVSAGYLEMETALQIAREPFYLYPENKLFSSPLSPMHSPTSISCFYSFLFFNNGPHRLYPPRSSLSCRESCGFCFLFLARPSYQLQYFTALLSVL</sequence>
<dbReference type="InterPro" id="IPR036950">
    <property type="entry name" value="PBP_transglycosylase"/>
</dbReference>
<keyword evidence="4" id="KW-1185">Reference proteome</keyword>
<dbReference type="PANTHER" id="PTHR32282">
    <property type="entry name" value="BINDING PROTEIN TRANSPEPTIDASE, PUTATIVE-RELATED"/>
    <property type="match status" value="1"/>
</dbReference>
<accession>A0ABR2MRB5</accession>
<name>A0ABR2MRB5_9ASPA</name>
<dbReference type="SUPFAM" id="SSF53955">
    <property type="entry name" value="Lysozyme-like"/>
    <property type="match status" value="1"/>
</dbReference>
<evidence type="ECO:0000259" key="2">
    <source>
        <dbReference type="Pfam" id="PF00912"/>
    </source>
</evidence>
<evidence type="ECO:0000313" key="4">
    <source>
        <dbReference type="Proteomes" id="UP001412067"/>
    </source>
</evidence>
<proteinExistence type="predicted"/>
<dbReference type="EMBL" id="JBBWWR010000005">
    <property type="protein sequence ID" value="KAK8966234.1"/>
    <property type="molecule type" value="Genomic_DNA"/>
</dbReference>
<feature type="domain" description="Glycosyl transferase family 51" evidence="2">
    <location>
        <begin position="109"/>
        <end position="266"/>
    </location>
</feature>
<evidence type="ECO:0000256" key="1">
    <source>
        <dbReference type="ARBA" id="ARBA00022679"/>
    </source>
</evidence>
<dbReference type="Proteomes" id="UP001412067">
    <property type="component" value="Unassembled WGS sequence"/>
</dbReference>
<dbReference type="InterPro" id="IPR023346">
    <property type="entry name" value="Lysozyme-like_dom_sf"/>
</dbReference>
<reference evidence="3 4" key="1">
    <citation type="journal article" date="2022" name="Nat. Plants">
        <title>Genomes of leafy and leafless Platanthera orchids illuminate the evolution of mycoheterotrophy.</title>
        <authorList>
            <person name="Li M.H."/>
            <person name="Liu K.W."/>
            <person name="Li Z."/>
            <person name="Lu H.C."/>
            <person name="Ye Q.L."/>
            <person name="Zhang D."/>
            <person name="Wang J.Y."/>
            <person name="Li Y.F."/>
            <person name="Zhong Z.M."/>
            <person name="Liu X."/>
            <person name="Yu X."/>
            <person name="Liu D.K."/>
            <person name="Tu X.D."/>
            <person name="Liu B."/>
            <person name="Hao Y."/>
            <person name="Liao X.Y."/>
            <person name="Jiang Y.T."/>
            <person name="Sun W.H."/>
            <person name="Chen J."/>
            <person name="Chen Y.Q."/>
            <person name="Ai Y."/>
            <person name="Zhai J.W."/>
            <person name="Wu S.S."/>
            <person name="Zhou Z."/>
            <person name="Hsiao Y.Y."/>
            <person name="Wu W.L."/>
            <person name="Chen Y.Y."/>
            <person name="Lin Y.F."/>
            <person name="Hsu J.L."/>
            <person name="Li C.Y."/>
            <person name="Wang Z.W."/>
            <person name="Zhao X."/>
            <person name="Zhong W.Y."/>
            <person name="Ma X.K."/>
            <person name="Ma L."/>
            <person name="Huang J."/>
            <person name="Chen G.Z."/>
            <person name="Huang M.Z."/>
            <person name="Huang L."/>
            <person name="Peng D.H."/>
            <person name="Luo Y.B."/>
            <person name="Zou S.Q."/>
            <person name="Chen S.P."/>
            <person name="Lan S."/>
            <person name="Tsai W.C."/>
            <person name="Van de Peer Y."/>
            <person name="Liu Z.J."/>
        </authorList>
    </citation>
    <scope>NUCLEOTIDE SEQUENCE [LARGE SCALE GENOMIC DNA]</scope>
    <source>
        <strain evidence="3">Lor288</strain>
    </source>
</reference>
<organism evidence="3 4">
    <name type="scientific">Platanthera guangdongensis</name>
    <dbReference type="NCBI Taxonomy" id="2320717"/>
    <lineage>
        <taxon>Eukaryota</taxon>
        <taxon>Viridiplantae</taxon>
        <taxon>Streptophyta</taxon>
        <taxon>Embryophyta</taxon>
        <taxon>Tracheophyta</taxon>
        <taxon>Spermatophyta</taxon>
        <taxon>Magnoliopsida</taxon>
        <taxon>Liliopsida</taxon>
        <taxon>Asparagales</taxon>
        <taxon>Orchidaceae</taxon>
        <taxon>Orchidoideae</taxon>
        <taxon>Orchideae</taxon>
        <taxon>Orchidinae</taxon>
        <taxon>Platanthera</taxon>
    </lineage>
</organism>
<dbReference type="InterPro" id="IPR050396">
    <property type="entry name" value="Glycosyltr_51/Transpeptidase"/>
</dbReference>